<feature type="active site" description="Proton acceptor" evidence="4">
    <location>
        <position position="74"/>
    </location>
</feature>
<accession>A0ABS9WY76</accession>
<dbReference type="HAMAP" id="MF_00528">
    <property type="entry name" value="Maf"/>
    <property type="match status" value="1"/>
</dbReference>
<dbReference type="CDD" id="cd00555">
    <property type="entry name" value="Maf"/>
    <property type="match status" value="1"/>
</dbReference>
<comment type="caution">
    <text evidence="4">Lacks conserved residue(s) required for the propagation of feature annotation.</text>
</comment>
<dbReference type="PANTHER" id="PTHR43213:SF5">
    <property type="entry name" value="BIFUNCTIONAL DTTP_UTP PYROPHOSPHATASE_METHYLTRANSFERASE PROTEIN-RELATED"/>
    <property type="match status" value="1"/>
</dbReference>
<dbReference type="InterPro" id="IPR029001">
    <property type="entry name" value="ITPase-like_fam"/>
</dbReference>
<feature type="site" description="Important for substrate specificity" evidence="4">
    <location>
        <position position="12"/>
    </location>
</feature>
<name>A0ABS9WY76_9GAMM</name>
<gene>
    <name evidence="5" type="ORF">L3081_04805</name>
</gene>
<reference evidence="5" key="1">
    <citation type="submission" date="2022-01" db="EMBL/GenBank/DDBJ databases">
        <title>Colwellia maritima, isolated from seawater.</title>
        <authorList>
            <person name="Kristyanto S."/>
            <person name="Jung J."/>
            <person name="Jeon C.O."/>
        </authorList>
    </citation>
    <scope>NUCLEOTIDE SEQUENCE</scope>
    <source>
        <strain evidence="5">MSW7</strain>
    </source>
</reference>
<dbReference type="EMBL" id="JAKKSL010000001">
    <property type="protein sequence ID" value="MCI2282849.1"/>
    <property type="molecule type" value="Genomic_DNA"/>
</dbReference>
<dbReference type="Gene3D" id="3.90.950.10">
    <property type="match status" value="1"/>
</dbReference>
<keyword evidence="3 4" id="KW-0546">Nucleotide metabolism</keyword>
<comment type="caution">
    <text evidence="5">The sequence shown here is derived from an EMBL/GenBank/DDBJ whole genome shotgun (WGS) entry which is preliminary data.</text>
</comment>
<keyword evidence="2 4" id="KW-0378">Hydrolase</keyword>
<proteinExistence type="inferred from homology"/>
<comment type="cofactor">
    <cofactor evidence="1 4">
        <name>a divalent metal cation</name>
        <dbReference type="ChEBI" id="CHEBI:60240"/>
    </cofactor>
</comment>
<keyword evidence="6" id="KW-1185">Reference proteome</keyword>
<evidence type="ECO:0000256" key="3">
    <source>
        <dbReference type="ARBA" id="ARBA00023080"/>
    </source>
</evidence>
<evidence type="ECO:0000256" key="4">
    <source>
        <dbReference type="HAMAP-Rule" id="MF_00528"/>
    </source>
</evidence>
<dbReference type="NCBIfam" id="TIGR00172">
    <property type="entry name" value="maf"/>
    <property type="match status" value="1"/>
</dbReference>
<protein>
    <recommendedName>
        <fullName evidence="4">dTTP/UTP pyrophosphatase</fullName>
        <shortName evidence="4">dTTPase/UTPase</shortName>
        <ecNumber evidence="4">3.6.1.9</ecNumber>
    </recommendedName>
    <alternativeName>
        <fullName evidence="4">Nucleoside triphosphate pyrophosphatase</fullName>
    </alternativeName>
    <alternativeName>
        <fullName evidence="4">Nucleotide pyrophosphatase</fullName>
        <shortName evidence="4">Nucleotide PPase</shortName>
    </alternativeName>
</protein>
<dbReference type="Pfam" id="PF02545">
    <property type="entry name" value="Maf"/>
    <property type="match status" value="1"/>
</dbReference>
<comment type="catalytic activity">
    <reaction evidence="4">
        <text>UTP + H2O = UMP + diphosphate + H(+)</text>
        <dbReference type="Rhea" id="RHEA:29395"/>
        <dbReference type="ChEBI" id="CHEBI:15377"/>
        <dbReference type="ChEBI" id="CHEBI:15378"/>
        <dbReference type="ChEBI" id="CHEBI:33019"/>
        <dbReference type="ChEBI" id="CHEBI:46398"/>
        <dbReference type="ChEBI" id="CHEBI:57865"/>
        <dbReference type="EC" id="3.6.1.9"/>
    </reaction>
</comment>
<dbReference type="SUPFAM" id="SSF52972">
    <property type="entry name" value="ITPase-like"/>
    <property type="match status" value="1"/>
</dbReference>
<organism evidence="5 6">
    <name type="scientific">Colwellia maritima</name>
    <dbReference type="NCBI Taxonomy" id="2912588"/>
    <lineage>
        <taxon>Bacteria</taxon>
        <taxon>Pseudomonadati</taxon>
        <taxon>Pseudomonadota</taxon>
        <taxon>Gammaproteobacteria</taxon>
        <taxon>Alteromonadales</taxon>
        <taxon>Colwelliaceae</taxon>
        <taxon>Colwellia</taxon>
    </lineage>
</organism>
<evidence type="ECO:0000256" key="2">
    <source>
        <dbReference type="ARBA" id="ARBA00022801"/>
    </source>
</evidence>
<feature type="site" description="Important for substrate specificity" evidence="4">
    <location>
        <position position="75"/>
    </location>
</feature>
<dbReference type="RefSeq" id="WP_242283883.1">
    <property type="nucleotide sequence ID" value="NZ_JAKKSL010000001.1"/>
</dbReference>
<dbReference type="Proteomes" id="UP001139646">
    <property type="component" value="Unassembled WGS sequence"/>
</dbReference>
<comment type="similarity">
    <text evidence="4">Belongs to the Maf family. YhdE subfamily.</text>
</comment>
<keyword evidence="4" id="KW-0963">Cytoplasm</keyword>
<evidence type="ECO:0000313" key="5">
    <source>
        <dbReference type="EMBL" id="MCI2282849.1"/>
    </source>
</evidence>
<dbReference type="PIRSF" id="PIRSF006305">
    <property type="entry name" value="Maf"/>
    <property type="match status" value="1"/>
</dbReference>
<comment type="function">
    <text evidence="4">Nucleoside triphosphate pyrophosphatase that hydrolyzes dTTP and UTP. May have a dual role in cell division arrest and in preventing the incorporation of modified nucleotides into cellular nucleic acids.</text>
</comment>
<dbReference type="PANTHER" id="PTHR43213">
    <property type="entry name" value="BIFUNCTIONAL DTTP/UTP PYROPHOSPHATASE/METHYLTRANSFERASE PROTEIN-RELATED"/>
    <property type="match status" value="1"/>
</dbReference>
<comment type="subcellular location">
    <subcellularLocation>
        <location evidence="4">Cytoplasm</location>
    </subcellularLocation>
</comment>
<dbReference type="EC" id="3.6.1.9" evidence="4"/>
<evidence type="ECO:0000313" key="6">
    <source>
        <dbReference type="Proteomes" id="UP001139646"/>
    </source>
</evidence>
<sequence>MKQLILASQSPRRKALLTQLGYQFITQAADINESVKPNENAKDYVVRLAIEKAQGIMSVLPEQKHTQMIVLGADTCVVLDDEILGKPANEAECIATLLRLSNKEHQVLTAIAVVAEDQNSQEHNNDVITKLVETQVQFKSLTVDEIKAYWRTGEPCDKAGSYGIQGIGGQFVTTINGSYSAVVGLPLYETVQLLEHVGLPSSLSNA</sequence>
<evidence type="ECO:0000256" key="1">
    <source>
        <dbReference type="ARBA" id="ARBA00001968"/>
    </source>
</evidence>
<feature type="site" description="Important for substrate specificity" evidence="4">
    <location>
        <position position="165"/>
    </location>
</feature>
<comment type="catalytic activity">
    <reaction evidence="4">
        <text>dTTP + H2O = dTMP + diphosphate + H(+)</text>
        <dbReference type="Rhea" id="RHEA:28534"/>
        <dbReference type="ChEBI" id="CHEBI:15377"/>
        <dbReference type="ChEBI" id="CHEBI:15378"/>
        <dbReference type="ChEBI" id="CHEBI:33019"/>
        <dbReference type="ChEBI" id="CHEBI:37568"/>
        <dbReference type="ChEBI" id="CHEBI:63528"/>
        <dbReference type="EC" id="3.6.1.9"/>
    </reaction>
</comment>
<dbReference type="InterPro" id="IPR003697">
    <property type="entry name" value="Maf-like"/>
</dbReference>